<dbReference type="Gene3D" id="3.90.1200.10">
    <property type="match status" value="1"/>
</dbReference>
<protein>
    <submittedName>
        <fullName evidence="2">Aminoglycoside phosphotransferase family protein</fullName>
    </submittedName>
</protein>
<proteinExistence type="predicted"/>
<name>A0ABZ1YLE2_9NOCA</name>
<dbReference type="Proteomes" id="UP001432062">
    <property type="component" value="Chromosome"/>
</dbReference>
<evidence type="ECO:0000259" key="1">
    <source>
        <dbReference type="Pfam" id="PF01636"/>
    </source>
</evidence>
<organism evidence="2 3">
    <name type="scientific">Nocardia vinacea</name>
    <dbReference type="NCBI Taxonomy" id="96468"/>
    <lineage>
        <taxon>Bacteria</taxon>
        <taxon>Bacillati</taxon>
        <taxon>Actinomycetota</taxon>
        <taxon>Actinomycetes</taxon>
        <taxon>Mycobacteriales</taxon>
        <taxon>Nocardiaceae</taxon>
        <taxon>Nocardia</taxon>
    </lineage>
</organism>
<dbReference type="SUPFAM" id="SSF56112">
    <property type="entry name" value="Protein kinase-like (PK-like)"/>
    <property type="match status" value="1"/>
</dbReference>
<dbReference type="InterPro" id="IPR011009">
    <property type="entry name" value="Kinase-like_dom_sf"/>
</dbReference>
<evidence type="ECO:0000313" key="2">
    <source>
        <dbReference type="EMBL" id="WUV42800.1"/>
    </source>
</evidence>
<feature type="domain" description="Aminoglycoside phosphotransferase" evidence="1">
    <location>
        <begin position="35"/>
        <end position="248"/>
    </location>
</feature>
<dbReference type="InterPro" id="IPR051678">
    <property type="entry name" value="AGP_Transferase"/>
</dbReference>
<gene>
    <name evidence="2" type="ORF">OG563_26515</name>
</gene>
<dbReference type="EMBL" id="CP109441">
    <property type="protein sequence ID" value="WUV42800.1"/>
    <property type="molecule type" value="Genomic_DNA"/>
</dbReference>
<dbReference type="RefSeq" id="WP_329405418.1">
    <property type="nucleotide sequence ID" value="NZ_CP109441.1"/>
</dbReference>
<dbReference type="InterPro" id="IPR002575">
    <property type="entry name" value="Aminoglycoside_PTrfase"/>
</dbReference>
<dbReference type="PANTHER" id="PTHR21310">
    <property type="entry name" value="AMINOGLYCOSIDE PHOSPHOTRANSFERASE-RELATED-RELATED"/>
    <property type="match status" value="1"/>
</dbReference>
<accession>A0ABZ1YLE2</accession>
<dbReference type="Pfam" id="PF01636">
    <property type="entry name" value="APH"/>
    <property type="match status" value="1"/>
</dbReference>
<keyword evidence="3" id="KW-1185">Reference proteome</keyword>
<reference evidence="2" key="1">
    <citation type="submission" date="2022-10" db="EMBL/GenBank/DDBJ databases">
        <title>The complete genomes of actinobacterial strains from the NBC collection.</title>
        <authorList>
            <person name="Joergensen T.S."/>
            <person name="Alvarez Arevalo M."/>
            <person name="Sterndorff E.B."/>
            <person name="Faurdal D."/>
            <person name="Vuksanovic O."/>
            <person name="Mourched A.-S."/>
            <person name="Charusanti P."/>
            <person name="Shaw S."/>
            <person name="Blin K."/>
            <person name="Weber T."/>
        </authorList>
    </citation>
    <scope>NUCLEOTIDE SEQUENCE</scope>
    <source>
        <strain evidence="2">NBC_01482</strain>
    </source>
</reference>
<dbReference type="PANTHER" id="PTHR21310:SF40">
    <property type="entry name" value="AMINOGLYCOSIDE PHOSPHOTRANSFERASE DOMAIN-CONTAINING PROTEIN-RELATED"/>
    <property type="match status" value="1"/>
</dbReference>
<evidence type="ECO:0000313" key="3">
    <source>
        <dbReference type="Proteomes" id="UP001432062"/>
    </source>
</evidence>
<sequence length="301" mass="33499">MTHTPLDDPTAGILLTACHEAGVDCAGAEVLNRSENTIYRLPGKVVARISRAGQHAAALREVEVARWLESAGVAAVRVIPGLDQPIVVEQRGVTFWRELPPHRHGTATEVAGALRRLHDLPPPTGIDLGLLDPFVRLDQRIDGASTVSPNDRNWMREHLAELRERWTHLPDGQPWCVVHGDAWVGNVVATEDGEIILLDLERTSIGPPEWDTVHTAIKYKTFASITAEEYQSFCDVYGYDVTTWAGYELLRDLREFRMTTMAAQTAVQIPADRAQADHRISCLRGKFGPRPWSGWRPVPSQ</sequence>